<dbReference type="EMBL" id="VOLR01000055">
    <property type="protein sequence ID" value="TWX53516.1"/>
    <property type="molecule type" value="Genomic_DNA"/>
</dbReference>
<proteinExistence type="predicted"/>
<name>A0A5C6Q243_9GAMM</name>
<evidence type="ECO:0000313" key="3">
    <source>
        <dbReference type="EMBL" id="TWX62470.1"/>
    </source>
</evidence>
<dbReference type="AlphaFoldDB" id="A0A5C6Q243"/>
<keyword evidence="1" id="KW-0812">Transmembrane</keyword>
<dbReference type="Proteomes" id="UP000321917">
    <property type="component" value="Unassembled WGS sequence"/>
</dbReference>
<evidence type="ECO:0000256" key="1">
    <source>
        <dbReference type="SAM" id="Phobius"/>
    </source>
</evidence>
<dbReference type="EMBL" id="VOLQ01000077">
    <property type="protein sequence ID" value="TWX62470.1"/>
    <property type="molecule type" value="Genomic_DNA"/>
</dbReference>
<sequence>MKLNLEIKREINMPIYIFCLVAIVDVFTLLTLFPTPLRRLLLNFIDLSDGSGLINFALAFIVINVLALISLLIPEWRERLLNENLKWLVNFCLVSITIYSVIGLIALYEMYIVGLK</sequence>
<reference evidence="3 5" key="1">
    <citation type="submission" date="2019-07" db="EMBL/GenBank/DDBJ databases">
        <title>Genomes of sea-ice associated Colwellia species.</title>
        <authorList>
            <person name="Bowman J.P."/>
        </authorList>
    </citation>
    <scope>NUCLEOTIDE SEQUENCE [LARGE SCALE GENOMIC DNA]</scope>
    <source>
        <strain evidence="2 4">ACAM 607</strain>
        <strain evidence="3 5">IC036</strain>
    </source>
</reference>
<gene>
    <name evidence="2" type="ORF">ESZ26_18765</name>
    <name evidence="3" type="ORF">ESZ27_18745</name>
</gene>
<keyword evidence="1" id="KW-1133">Transmembrane helix</keyword>
<feature type="transmembrane region" description="Helical" evidence="1">
    <location>
        <begin position="12"/>
        <end position="33"/>
    </location>
</feature>
<feature type="transmembrane region" description="Helical" evidence="1">
    <location>
        <begin position="85"/>
        <end position="108"/>
    </location>
</feature>
<comment type="caution">
    <text evidence="3">The sequence shown here is derived from an EMBL/GenBank/DDBJ whole genome shotgun (WGS) entry which is preliminary data.</text>
</comment>
<evidence type="ECO:0000313" key="2">
    <source>
        <dbReference type="EMBL" id="TWX53516.1"/>
    </source>
</evidence>
<protein>
    <submittedName>
        <fullName evidence="3">Uncharacterized protein</fullName>
    </submittedName>
</protein>
<evidence type="ECO:0000313" key="5">
    <source>
        <dbReference type="Proteomes" id="UP000321917"/>
    </source>
</evidence>
<accession>A0A5C6Q243</accession>
<keyword evidence="1" id="KW-0472">Membrane</keyword>
<organism evidence="3 5">
    <name type="scientific">Colwellia hornerae</name>
    <dbReference type="NCBI Taxonomy" id="89402"/>
    <lineage>
        <taxon>Bacteria</taxon>
        <taxon>Pseudomonadati</taxon>
        <taxon>Pseudomonadota</taxon>
        <taxon>Gammaproteobacteria</taxon>
        <taxon>Alteromonadales</taxon>
        <taxon>Colwelliaceae</taxon>
        <taxon>Colwellia</taxon>
    </lineage>
</organism>
<keyword evidence="4" id="KW-1185">Reference proteome</keyword>
<feature type="transmembrane region" description="Helical" evidence="1">
    <location>
        <begin position="53"/>
        <end position="73"/>
    </location>
</feature>
<dbReference type="Proteomes" id="UP000321525">
    <property type="component" value="Unassembled WGS sequence"/>
</dbReference>
<evidence type="ECO:0000313" key="4">
    <source>
        <dbReference type="Proteomes" id="UP000321525"/>
    </source>
</evidence>
<dbReference type="RefSeq" id="WP_146801307.1">
    <property type="nucleotide sequence ID" value="NZ_VOLP01000053.1"/>
</dbReference>